<dbReference type="EMBL" id="MCRM02000001">
    <property type="protein sequence ID" value="PNV76893.1"/>
    <property type="molecule type" value="Genomic_DNA"/>
</dbReference>
<protein>
    <recommendedName>
        <fullName evidence="4">YcxB-like protein</fullName>
    </recommendedName>
</protein>
<keyword evidence="3" id="KW-1185">Reference proteome</keyword>
<dbReference type="NCBIfam" id="NF047610">
    <property type="entry name" value="LIMLP_18675_fam"/>
    <property type="match status" value="1"/>
</dbReference>
<evidence type="ECO:0000313" key="2">
    <source>
        <dbReference type="EMBL" id="PNV76893.1"/>
    </source>
</evidence>
<reference evidence="2" key="1">
    <citation type="submission" date="2018-01" db="EMBL/GenBank/DDBJ databases">
        <title>Genomic characterization of Leptospira inadai serogroup Lyme isolated from captured rat in Brazil and comparative analysis with human reference strain.</title>
        <authorList>
            <person name="Moreno L.Z."/>
            <person name="Loureiro A.P."/>
            <person name="Miraglia F."/>
            <person name="Kremer F.S."/>
            <person name="Eslabao M.R."/>
            <person name="Dellagostin O.A."/>
            <person name="Lilenbaum W."/>
            <person name="Moreno A.M."/>
        </authorList>
    </citation>
    <scope>NUCLEOTIDE SEQUENCE [LARGE SCALE GENOMIC DNA]</scope>
    <source>
        <strain evidence="2">M34/99</strain>
    </source>
</reference>
<feature type="transmembrane region" description="Helical" evidence="1">
    <location>
        <begin position="89"/>
        <end position="110"/>
    </location>
</feature>
<keyword evidence="1" id="KW-0472">Membrane</keyword>
<keyword evidence="1" id="KW-0812">Transmembrane</keyword>
<name>A0ABX4YNN7_9LEPT</name>
<proteinExistence type="predicted"/>
<evidence type="ECO:0008006" key="4">
    <source>
        <dbReference type="Google" id="ProtNLM"/>
    </source>
</evidence>
<dbReference type="RefSeq" id="WP_010409714.1">
    <property type="nucleotide sequence ID" value="NZ_MCRM02000001.1"/>
</dbReference>
<evidence type="ECO:0000313" key="3">
    <source>
        <dbReference type="Proteomes" id="UP000094669"/>
    </source>
</evidence>
<keyword evidence="1" id="KW-1133">Transmembrane helix</keyword>
<dbReference type="Proteomes" id="UP000094669">
    <property type="component" value="Unassembled WGS sequence"/>
</dbReference>
<organism evidence="2 3">
    <name type="scientific">Leptospira inadai serovar Lyme</name>
    <dbReference type="NCBI Taxonomy" id="293084"/>
    <lineage>
        <taxon>Bacteria</taxon>
        <taxon>Pseudomonadati</taxon>
        <taxon>Spirochaetota</taxon>
        <taxon>Spirochaetia</taxon>
        <taxon>Leptospirales</taxon>
        <taxon>Leptospiraceae</taxon>
        <taxon>Leptospira</taxon>
    </lineage>
</organism>
<feature type="transmembrane region" description="Helical" evidence="1">
    <location>
        <begin position="37"/>
        <end position="56"/>
    </location>
</feature>
<comment type="caution">
    <text evidence="2">The sequence shown here is derived from an EMBL/GenBank/DDBJ whole genome shotgun (WGS) entry which is preliminary data.</text>
</comment>
<evidence type="ECO:0000256" key="1">
    <source>
        <dbReference type="SAM" id="Phobius"/>
    </source>
</evidence>
<gene>
    <name evidence="2" type="ORF">BES34_001040</name>
</gene>
<dbReference type="NCBIfam" id="NF047611">
    <property type="entry name" value="LIC20162_fam"/>
    <property type="match status" value="1"/>
</dbReference>
<accession>A0ABX4YNN7</accession>
<sequence>MSSTKIPEKKLSPWWEWAQAPNNERDKKRVSLKLRKNPIPAILSIGIYAGFLNLILPFREIIATWLFKFVEFLQIPKVLKLQLLLDPQLYKYSALVIVGYIAFAFFLDLVRFLDKNLFNNLYWEGARLKLTRRGWLGGESVRWEPNQSGLQILHKGGVLRRLLGLEKLVFFLQPPGADVSLIAESPYFSSRKNSEFLKELFHS</sequence>